<evidence type="ECO:0000259" key="3">
    <source>
        <dbReference type="Pfam" id="PF03732"/>
    </source>
</evidence>
<feature type="coiled-coil region" evidence="1">
    <location>
        <begin position="5"/>
        <end position="32"/>
    </location>
</feature>
<dbReference type="PANTHER" id="PTHR33437:SF2">
    <property type="entry name" value="OS06G0361200 PROTEIN"/>
    <property type="match status" value="1"/>
</dbReference>
<accession>A0AA88RBC0</accession>
<protein>
    <recommendedName>
        <fullName evidence="3">Retrotransposon gag domain-containing protein</fullName>
    </recommendedName>
</protein>
<evidence type="ECO:0000313" key="4">
    <source>
        <dbReference type="EMBL" id="KAK2982149.1"/>
    </source>
</evidence>
<reference evidence="4" key="1">
    <citation type="submission" date="2022-12" db="EMBL/GenBank/DDBJ databases">
        <title>Draft genome assemblies for two species of Escallonia (Escalloniales).</title>
        <authorList>
            <person name="Chanderbali A."/>
            <person name="Dervinis C."/>
            <person name="Anghel I."/>
            <person name="Soltis D."/>
            <person name="Soltis P."/>
            <person name="Zapata F."/>
        </authorList>
    </citation>
    <scope>NUCLEOTIDE SEQUENCE</scope>
    <source>
        <strain evidence="4">UCBG92.1500</strain>
        <tissue evidence="4">Leaf</tissue>
    </source>
</reference>
<keyword evidence="1" id="KW-0175">Coiled coil</keyword>
<evidence type="ECO:0000313" key="5">
    <source>
        <dbReference type="Proteomes" id="UP001187471"/>
    </source>
</evidence>
<feature type="region of interest" description="Disordered" evidence="2">
    <location>
        <begin position="277"/>
        <end position="296"/>
    </location>
</feature>
<feature type="domain" description="Retrotransposon gag" evidence="3">
    <location>
        <begin position="159"/>
        <end position="248"/>
    </location>
</feature>
<dbReference type="EMBL" id="JAVXUO010001457">
    <property type="protein sequence ID" value="KAK2982149.1"/>
    <property type="molecule type" value="Genomic_DNA"/>
</dbReference>
<dbReference type="InterPro" id="IPR005162">
    <property type="entry name" value="Retrotrans_gag_dom"/>
</dbReference>
<sequence>MSRAIEKLTKTVEEKDLQIANLMNKLESKKSEESKSSDMDDADEALKQVDTNEHLDASTSGGYKNKESKFISTASLSVQQLQEMIANTIKAQYGGPSRDNLMYSKPYTKRIDNMRMPAGYQPPKFQQFDGKGNPRQHVAHFIETCNDAGTEGDFLVKQFVRSLKGNAFDWYTDLEPESIDCWEEMEREFQNRFYSTRRSVSMIELTNTKQRKEEHVVGYINRWRALSLDCKERLSEASAVEMCMQGMHWGLLYILQGNKPRTFEELATRGHNMEITIASHGESNPPIGDPREDTREARWRWGSKATIEDSMVATATPLKTSDKHKKEKQDKKKNQPQGRERQQPKFKELEQKVYPFSDSKVRGILDFLLEHKLIDLPKMKRVEEAGQVNESRYCKYHRLISHPTEKCFTLKESSSSDQASSPDSKVNIVSSCWRSSFEALQLATSLLHPIKLKARIRRSTSHRLVEDQVLKPFNRYKSSSSDQASSSDSKVKVVSSC</sequence>
<proteinExistence type="predicted"/>
<dbReference type="PANTHER" id="PTHR33437">
    <property type="entry name" value="OS06G0361200 PROTEIN"/>
    <property type="match status" value="1"/>
</dbReference>
<feature type="compositionally biased region" description="Basic and acidic residues" evidence="2">
    <location>
        <begin position="327"/>
        <end position="349"/>
    </location>
</feature>
<feature type="region of interest" description="Disordered" evidence="2">
    <location>
        <begin position="476"/>
        <end position="497"/>
    </location>
</feature>
<dbReference type="Pfam" id="PF03732">
    <property type="entry name" value="Retrotrans_gag"/>
    <property type="match status" value="1"/>
</dbReference>
<evidence type="ECO:0000256" key="1">
    <source>
        <dbReference type="SAM" id="Coils"/>
    </source>
</evidence>
<feature type="region of interest" description="Disordered" evidence="2">
    <location>
        <begin position="312"/>
        <end position="349"/>
    </location>
</feature>
<dbReference type="Proteomes" id="UP001187471">
    <property type="component" value="Unassembled WGS sequence"/>
</dbReference>
<comment type="caution">
    <text evidence="4">The sequence shown here is derived from an EMBL/GenBank/DDBJ whole genome shotgun (WGS) entry which is preliminary data.</text>
</comment>
<evidence type="ECO:0000256" key="2">
    <source>
        <dbReference type="SAM" id="MobiDB-lite"/>
    </source>
</evidence>
<feature type="compositionally biased region" description="Low complexity" evidence="2">
    <location>
        <begin position="477"/>
        <end position="497"/>
    </location>
</feature>
<name>A0AA88RBC0_9ASTE</name>
<keyword evidence="5" id="KW-1185">Reference proteome</keyword>
<gene>
    <name evidence="4" type="ORF">RJ640_028720</name>
</gene>
<dbReference type="AlphaFoldDB" id="A0AA88RBC0"/>
<organism evidence="4 5">
    <name type="scientific">Escallonia rubra</name>
    <dbReference type="NCBI Taxonomy" id="112253"/>
    <lineage>
        <taxon>Eukaryota</taxon>
        <taxon>Viridiplantae</taxon>
        <taxon>Streptophyta</taxon>
        <taxon>Embryophyta</taxon>
        <taxon>Tracheophyta</taxon>
        <taxon>Spermatophyta</taxon>
        <taxon>Magnoliopsida</taxon>
        <taxon>eudicotyledons</taxon>
        <taxon>Gunneridae</taxon>
        <taxon>Pentapetalae</taxon>
        <taxon>asterids</taxon>
        <taxon>campanulids</taxon>
        <taxon>Escalloniales</taxon>
        <taxon>Escalloniaceae</taxon>
        <taxon>Escallonia</taxon>
    </lineage>
</organism>